<evidence type="ECO:0000313" key="2">
    <source>
        <dbReference type="EMBL" id="CAB4546490.1"/>
    </source>
</evidence>
<dbReference type="EMBL" id="CAEZSP010000043">
    <property type="protein sequence ID" value="CAB4546490.1"/>
    <property type="molecule type" value="Genomic_DNA"/>
</dbReference>
<dbReference type="InterPro" id="IPR025668">
    <property type="entry name" value="Tnp_DDE_dom"/>
</dbReference>
<proteinExistence type="predicted"/>
<dbReference type="PANTHER" id="PTHR33408:SF2">
    <property type="entry name" value="TRANSPOSASE DDE DOMAIN-CONTAINING PROTEIN"/>
    <property type="match status" value="1"/>
</dbReference>
<dbReference type="AlphaFoldDB" id="A0A6J6C589"/>
<protein>
    <submittedName>
        <fullName evidence="2">Unannotated protein</fullName>
    </submittedName>
</protein>
<reference evidence="2" key="1">
    <citation type="submission" date="2020-05" db="EMBL/GenBank/DDBJ databases">
        <authorList>
            <person name="Chiriac C."/>
            <person name="Salcher M."/>
            <person name="Ghai R."/>
            <person name="Kavagutti S V."/>
        </authorList>
    </citation>
    <scope>NUCLEOTIDE SEQUENCE</scope>
</reference>
<accession>A0A6J6C589</accession>
<evidence type="ECO:0000259" key="1">
    <source>
        <dbReference type="Pfam" id="PF13751"/>
    </source>
</evidence>
<sequence length="186" mass="21124">MQKRDTRFATQERYTTLSNPLHDKSRPKKKTVVVFGPEDFRYDPVARTCICPAGTSLNRRGAANVTDGHVGEHFQGAQRDCGPCPLRAQCLRTPDTTPVRNVAFFRDRVGRDVNDSALMRDRIDTPAGRAQYARRFATVEPVFANLRANKRLDRFTLRGRAKVDTQWKLYCLVHNIEKLANNGYAA</sequence>
<dbReference type="Pfam" id="PF13751">
    <property type="entry name" value="DDE_Tnp_1_6"/>
    <property type="match status" value="1"/>
</dbReference>
<name>A0A6J6C589_9ZZZZ</name>
<gene>
    <name evidence="2" type="ORF">UFOPK1440_00822</name>
</gene>
<dbReference type="PANTHER" id="PTHR33408">
    <property type="entry name" value="TRANSPOSASE"/>
    <property type="match status" value="1"/>
</dbReference>
<feature type="domain" description="Transposase DDE" evidence="1">
    <location>
        <begin position="50"/>
        <end position="180"/>
    </location>
</feature>
<organism evidence="2">
    <name type="scientific">freshwater metagenome</name>
    <dbReference type="NCBI Taxonomy" id="449393"/>
    <lineage>
        <taxon>unclassified sequences</taxon>
        <taxon>metagenomes</taxon>
        <taxon>ecological metagenomes</taxon>
    </lineage>
</organism>